<protein>
    <submittedName>
        <fullName evidence="1">Uncharacterized protein</fullName>
    </submittedName>
</protein>
<keyword evidence="2" id="KW-1185">Reference proteome</keyword>
<dbReference type="Gramene" id="OMERI07G15250.1">
    <property type="protein sequence ID" value="OMERI07G15250.1"/>
    <property type="gene ID" value="OMERI07G15250"/>
</dbReference>
<dbReference type="HOGENOM" id="CLU_2929697_0_0_1"/>
<organism evidence="1">
    <name type="scientific">Oryza meridionalis</name>
    <dbReference type="NCBI Taxonomy" id="40149"/>
    <lineage>
        <taxon>Eukaryota</taxon>
        <taxon>Viridiplantae</taxon>
        <taxon>Streptophyta</taxon>
        <taxon>Embryophyta</taxon>
        <taxon>Tracheophyta</taxon>
        <taxon>Spermatophyta</taxon>
        <taxon>Magnoliopsida</taxon>
        <taxon>Liliopsida</taxon>
        <taxon>Poales</taxon>
        <taxon>Poaceae</taxon>
        <taxon>BOP clade</taxon>
        <taxon>Oryzoideae</taxon>
        <taxon>Oryzeae</taxon>
        <taxon>Oryzinae</taxon>
        <taxon>Oryza</taxon>
    </lineage>
</organism>
<reference evidence="1" key="2">
    <citation type="submission" date="2018-05" db="EMBL/GenBank/DDBJ databases">
        <title>OmerRS3 (Oryza meridionalis Reference Sequence Version 3).</title>
        <authorList>
            <person name="Zhang J."/>
            <person name="Kudrna D."/>
            <person name="Lee S."/>
            <person name="Talag J."/>
            <person name="Welchert J."/>
            <person name="Wing R.A."/>
        </authorList>
    </citation>
    <scope>NUCLEOTIDE SEQUENCE [LARGE SCALE GENOMIC DNA]</scope>
    <source>
        <strain evidence="1">cv. OR44</strain>
    </source>
</reference>
<dbReference type="Proteomes" id="UP000008021">
    <property type="component" value="Chromosome 7"/>
</dbReference>
<evidence type="ECO:0000313" key="1">
    <source>
        <dbReference type="EnsemblPlants" id="OMERI07G15250.1"/>
    </source>
</evidence>
<dbReference type="AlphaFoldDB" id="A0A0E0ED06"/>
<sequence length="61" mass="7129">MHCLAHQIRTGQDLEMIYLIDNTTHDDFIRAVQEQIMGFINKHILHPTGEFYYDGSTIHKA</sequence>
<name>A0A0E0ED06_9ORYZ</name>
<accession>A0A0E0ED06</accession>
<evidence type="ECO:0000313" key="2">
    <source>
        <dbReference type="Proteomes" id="UP000008021"/>
    </source>
</evidence>
<reference evidence="1" key="1">
    <citation type="submission" date="2015-04" db="UniProtKB">
        <authorList>
            <consortium name="EnsemblPlants"/>
        </authorList>
    </citation>
    <scope>IDENTIFICATION</scope>
</reference>
<dbReference type="EnsemblPlants" id="OMERI07G15250.1">
    <property type="protein sequence ID" value="OMERI07G15250.1"/>
    <property type="gene ID" value="OMERI07G15250"/>
</dbReference>
<proteinExistence type="predicted"/>